<dbReference type="PANTHER" id="PTHR38781:SF1">
    <property type="entry name" value="ANTITOXIN DINJ-RELATED"/>
    <property type="match status" value="1"/>
</dbReference>
<dbReference type="Proteomes" id="UP000217944">
    <property type="component" value="Unassembled WGS sequence"/>
</dbReference>
<dbReference type="InterPro" id="IPR013321">
    <property type="entry name" value="Arc_rbn_hlx_hlx"/>
</dbReference>
<dbReference type="GO" id="GO:0015643">
    <property type="term" value="F:toxic substance binding"/>
    <property type="evidence" value="ECO:0007669"/>
    <property type="project" value="InterPro"/>
</dbReference>
<evidence type="ECO:0000313" key="4">
    <source>
        <dbReference type="Proteomes" id="UP000217944"/>
    </source>
</evidence>
<sequence>MKTQTSIRIEKEYFQQAKEILKNLGLSYSEAVNIFTAMIVKHKGLPFEVKIPNETTQKAIKEARAGKNVENISLDELKRMNNANS</sequence>
<dbReference type="GO" id="GO:0006355">
    <property type="term" value="P:regulation of DNA-templated transcription"/>
    <property type="evidence" value="ECO:0007669"/>
    <property type="project" value="InterPro"/>
</dbReference>
<dbReference type="AlphaFoldDB" id="A0A292YBV8"/>
<dbReference type="EMBL" id="BDME01000001">
    <property type="protein sequence ID" value="GAX87003.1"/>
    <property type="molecule type" value="Genomic_DNA"/>
</dbReference>
<dbReference type="InterPro" id="IPR007337">
    <property type="entry name" value="RelB/DinJ"/>
</dbReference>
<reference evidence="3 4" key="1">
    <citation type="journal article" date="2017" name="Syst. Appl. Microbiol.">
        <title>Lebetimonas natsushimae sp. nov., a novel strictly anaerobic, moderately thermophilic chemoautotroph isolated from a deep-sea hydrothermal vent polychaete nest in the Mid-Okinawa Trough.</title>
        <authorList>
            <person name="Nagata R."/>
            <person name="Takaki Y."/>
            <person name="Tame A."/>
            <person name="Nunoura T."/>
            <person name="Muto H."/>
            <person name="Mino S."/>
            <person name="Sawayama S."/>
            <person name="Takai K."/>
            <person name="Nakagawa S."/>
        </authorList>
    </citation>
    <scope>NUCLEOTIDE SEQUENCE [LARGE SCALE GENOMIC DNA]</scope>
    <source>
        <strain evidence="3 4">HS1857</strain>
    </source>
</reference>
<dbReference type="Gene3D" id="1.10.1220.10">
    <property type="entry name" value="Met repressor-like"/>
    <property type="match status" value="1"/>
</dbReference>
<dbReference type="RefSeq" id="WP_096258160.1">
    <property type="nucleotide sequence ID" value="NZ_BDME01000001.1"/>
</dbReference>
<dbReference type="Pfam" id="PF04221">
    <property type="entry name" value="RelB"/>
    <property type="match status" value="1"/>
</dbReference>
<protein>
    <submittedName>
        <fullName evidence="3">DNA-damage-inducible protein J</fullName>
    </submittedName>
</protein>
<dbReference type="GO" id="GO:0044010">
    <property type="term" value="P:single-species biofilm formation"/>
    <property type="evidence" value="ECO:0007669"/>
    <property type="project" value="InterPro"/>
</dbReference>
<dbReference type="PIRSF" id="PIRSF003108">
    <property type="entry name" value="DinJ"/>
    <property type="match status" value="1"/>
</dbReference>
<evidence type="ECO:0000256" key="1">
    <source>
        <dbReference type="ARBA" id="ARBA00010562"/>
    </source>
</evidence>
<gene>
    <name evidence="3" type="ORF">LNAT_P0298</name>
</gene>
<comment type="similarity">
    <text evidence="1">Belongs to the RelB/DinJ antitoxin family.</text>
</comment>
<dbReference type="OrthoDB" id="1666683at2"/>
<organism evidence="3 4">
    <name type="scientific">Lebetimonas natsushimae</name>
    <dbReference type="NCBI Taxonomy" id="1936991"/>
    <lineage>
        <taxon>Bacteria</taxon>
        <taxon>Pseudomonadati</taxon>
        <taxon>Campylobacterota</taxon>
        <taxon>Epsilonproteobacteria</taxon>
        <taxon>Nautiliales</taxon>
        <taxon>Nautiliaceae</taxon>
        <taxon>Lebetimonas</taxon>
    </lineage>
</organism>
<evidence type="ECO:0000256" key="2">
    <source>
        <dbReference type="ARBA" id="ARBA00022649"/>
    </source>
</evidence>
<evidence type="ECO:0000313" key="3">
    <source>
        <dbReference type="EMBL" id="GAX87003.1"/>
    </source>
</evidence>
<comment type="caution">
    <text evidence="3">The sequence shown here is derived from an EMBL/GenBank/DDBJ whole genome shotgun (WGS) entry which is preliminary data.</text>
</comment>
<proteinExistence type="inferred from homology"/>
<dbReference type="NCBIfam" id="TIGR02384">
    <property type="entry name" value="RelB_DinJ"/>
    <property type="match status" value="1"/>
</dbReference>
<accession>A0A292YBV8</accession>
<keyword evidence="2" id="KW-1277">Toxin-antitoxin system</keyword>
<name>A0A292YBV8_9BACT</name>
<keyword evidence="4" id="KW-1185">Reference proteome</keyword>
<dbReference type="GO" id="GO:0000987">
    <property type="term" value="F:cis-regulatory region sequence-specific DNA binding"/>
    <property type="evidence" value="ECO:0007669"/>
    <property type="project" value="InterPro"/>
</dbReference>
<dbReference type="PANTHER" id="PTHR38781">
    <property type="entry name" value="ANTITOXIN DINJ-RELATED"/>
    <property type="match status" value="1"/>
</dbReference>
<dbReference type="GO" id="GO:0006351">
    <property type="term" value="P:DNA-templated transcription"/>
    <property type="evidence" value="ECO:0007669"/>
    <property type="project" value="TreeGrafter"/>
</dbReference>
<dbReference type="InterPro" id="IPR026262">
    <property type="entry name" value="DinJ"/>
</dbReference>